<protein>
    <submittedName>
        <fullName evidence="1">Uncharacterized protein</fullName>
    </submittedName>
</protein>
<name>A0A059C180_EUCGR</name>
<sequence length="73" mass="8454">MYDDAVLVVKDDGSRCRICHCSEILMFERDFRIYVLLSLKIGKLQMKLSKGSILLPELKMLKVRRILSARAIL</sequence>
<accession>A0A059C180</accession>
<dbReference type="InParanoid" id="A0A059C180"/>
<evidence type="ECO:0000313" key="1">
    <source>
        <dbReference type="EMBL" id="KCW72233.1"/>
    </source>
</evidence>
<dbReference type="Gramene" id="KCW72233">
    <property type="protein sequence ID" value="KCW72233"/>
    <property type="gene ID" value="EUGRSUZ_E00677"/>
</dbReference>
<gene>
    <name evidence="1" type="ORF">EUGRSUZ_E00677</name>
</gene>
<proteinExistence type="predicted"/>
<dbReference type="EMBL" id="KK198757">
    <property type="protein sequence ID" value="KCW72233.1"/>
    <property type="molecule type" value="Genomic_DNA"/>
</dbReference>
<reference evidence="1" key="1">
    <citation type="submission" date="2013-07" db="EMBL/GenBank/DDBJ databases">
        <title>The genome of Eucalyptus grandis.</title>
        <authorList>
            <person name="Schmutz J."/>
            <person name="Hayes R."/>
            <person name="Myburg A."/>
            <person name="Tuskan G."/>
            <person name="Grattapaglia D."/>
            <person name="Rokhsar D.S."/>
        </authorList>
    </citation>
    <scope>NUCLEOTIDE SEQUENCE</scope>
    <source>
        <tissue evidence="1">Leaf extractions</tissue>
    </source>
</reference>
<dbReference type="AlphaFoldDB" id="A0A059C180"/>
<organism evidence="1">
    <name type="scientific">Eucalyptus grandis</name>
    <name type="common">Flooded gum</name>
    <dbReference type="NCBI Taxonomy" id="71139"/>
    <lineage>
        <taxon>Eukaryota</taxon>
        <taxon>Viridiplantae</taxon>
        <taxon>Streptophyta</taxon>
        <taxon>Embryophyta</taxon>
        <taxon>Tracheophyta</taxon>
        <taxon>Spermatophyta</taxon>
        <taxon>Magnoliopsida</taxon>
        <taxon>eudicotyledons</taxon>
        <taxon>Gunneridae</taxon>
        <taxon>Pentapetalae</taxon>
        <taxon>rosids</taxon>
        <taxon>malvids</taxon>
        <taxon>Myrtales</taxon>
        <taxon>Myrtaceae</taxon>
        <taxon>Myrtoideae</taxon>
        <taxon>Eucalypteae</taxon>
        <taxon>Eucalyptus</taxon>
    </lineage>
</organism>